<feature type="region of interest" description="Disordered" evidence="1">
    <location>
        <begin position="63"/>
        <end position="103"/>
    </location>
</feature>
<dbReference type="Proteomes" id="UP001153069">
    <property type="component" value="Unassembled WGS sequence"/>
</dbReference>
<reference evidence="2" key="1">
    <citation type="submission" date="2020-06" db="EMBL/GenBank/DDBJ databases">
        <authorList>
            <consortium name="Plant Systems Biology data submission"/>
        </authorList>
    </citation>
    <scope>NUCLEOTIDE SEQUENCE</scope>
    <source>
        <strain evidence="2">D6</strain>
    </source>
</reference>
<evidence type="ECO:0000256" key="1">
    <source>
        <dbReference type="SAM" id="MobiDB-lite"/>
    </source>
</evidence>
<protein>
    <submittedName>
        <fullName evidence="2">Uncharacterized protein</fullName>
    </submittedName>
</protein>
<keyword evidence="3" id="KW-1185">Reference proteome</keyword>
<evidence type="ECO:0000313" key="3">
    <source>
        <dbReference type="Proteomes" id="UP001153069"/>
    </source>
</evidence>
<accession>A0A9N8DDG1</accession>
<dbReference type="EMBL" id="CAICTM010000039">
    <property type="protein sequence ID" value="CAB9498485.1"/>
    <property type="molecule type" value="Genomic_DNA"/>
</dbReference>
<evidence type="ECO:0000313" key="2">
    <source>
        <dbReference type="EMBL" id="CAB9498485.1"/>
    </source>
</evidence>
<proteinExistence type="predicted"/>
<sequence>MSVHPLQLLRTSSITSAAAAPLLSLPQKTMLAASPLPLPQSPLPLMPHLLPQNLQRILAREEDNSRGGEFQGGHIIGGKIDAGNKDAGADEEESSSNDSKDSS</sequence>
<gene>
    <name evidence="2" type="ORF">SEMRO_39_G024150.1</name>
</gene>
<dbReference type="AlphaFoldDB" id="A0A9N8DDG1"/>
<organism evidence="2 3">
    <name type="scientific">Seminavis robusta</name>
    <dbReference type="NCBI Taxonomy" id="568900"/>
    <lineage>
        <taxon>Eukaryota</taxon>
        <taxon>Sar</taxon>
        <taxon>Stramenopiles</taxon>
        <taxon>Ochrophyta</taxon>
        <taxon>Bacillariophyta</taxon>
        <taxon>Bacillariophyceae</taxon>
        <taxon>Bacillariophycidae</taxon>
        <taxon>Naviculales</taxon>
        <taxon>Naviculaceae</taxon>
        <taxon>Seminavis</taxon>
    </lineage>
</organism>
<name>A0A9N8DDG1_9STRA</name>
<comment type="caution">
    <text evidence="2">The sequence shown here is derived from an EMBL/GenBank/DDBJ whole genome shotgun (WGS) entry which is preliminary data.</text>
</comment>